<dbReference type="GO" id="GO:0005886">
    <property type="term" value="C:plasma membrane"/>
    <property type="evidence" value="ECO:0007669"/>
    <property type="project" value="UniProtKB-SubCell"/>
</dbReference>
<feature type="transmembrane region" description="Helical" evidence="6">
    <location>
        <begin position="289"/>
        <end position="315"/>
    </location>
</feature>
<feature type="transmembrane region" description="Helical" evidence="6">
    <location>
        <begin position="424"/>
        <end position="448"/>
    </location>
</feature>
<dbReference type="Proteomes" id="UP000005436">
    <property type="component" value="Chromosome"/>
</dbReference>
<comment type="subcellular location">
    <subcellularLocation>
        <location evidence="1">Cell membrane</location>
        <topology evidence="1">Multi-pass membrane protein</topology>
    </subcellularLocation>
</comment>
<evidence type="ECO:0000256" key="3">
    <source>
        <dbReference type="ARBA" id="ARBA00022692"/>
    </source>
</evidence>
<evidence type="ECO:0000256" key="2">
    <source>
        <dbReference type="ARBA" id="ARBA00022475"/>
    </source>
</evidence>
<dbReference type="KEGG" id="tfo:BFO_0866"/>
<evidence type="ECO:0000313" key="9">
    <source>
        <dbReference type="EMBL" id="AEW20263.1"/>
    </source>
</evidence>
<evidence type="ECO:0000256" key="1">
    <source>
        <dbReference type="ARBA" id="ARBA00004651"/>
    </source>
</evidence>
<keyword evidence="5 6" id="KW-0472">Membrane</keyword>
<dbReference type="InterPro" id="IPR025857">
    <property type="entry name" value="MacB_PCD"/>
</dbReference>
<feature type="transmembrane region" description="Helical" evidence="6">
    <location>
        <begin position="380"/>
        <end position="403"/>
    </location>
</feature>
<name>G8UP19_TANFA</name>
<dbReference type="HOGENOM" id="CLU_008713_0_0_10"/>
<dbReference type="EMBL" id="CP003191">
    <property type="protein sequence ID" value="AEW20263.1"/>
    <property type="molecule type" value="Genomic_DNA"/>
</dbReference>
<dbReference type="STRING" id="203275.BFO_0866"/>
<feature type="transmembrane region" description="Helical" evidence="6">
    <location>
        <begin position="763"/>
        <end position="784"/>
    </location>
</feature>
<dbReference type="InterPro" id="IPR050250">
    <property type="entry name" value="Macrolide_Exporter_MacB"/>
</dbReference>
<sequence length="802" mass="91892">MQTKFFIDMNMNLLRQYLKTGFRVFLKYKIQLSIAILGLAFSLVCFIPTVYWLHYETTYDRFYSDAKEIYRIYAVEKGSGKVNEQVPGLLGNELLKYFPILEATAGFVTEQLDYQTEENDYIQLKTLCVDSAFLNVFQQPCVYGDMKQALQMAGNIVLTETVASRLFGTAEKAIGQKLEHSLSRIFGPCTVTAVVQDSPANTNLPFDAIFNFPALQDASMIMSTSEQWQYYNNNLYVKFYPQANSKGFEQQLRNFTSRTNKNTDIELRMLPISDVRHKLNSDQLFTLNFIRLLVISSILLMLSALFNFLNLYLGLFRQRINEFRQRMIHGATSRQIITQMMFELTCVVLSALLIGTFFIFLTRPVASNLLGIVMPTPQLIYFSLLSGLGIMLFVLLFSLIPCWRMNQLITRNMAERKASNQPMLQRIAISFQLAVSIVFIIAASVTMMQMRFINQKDLGFDRGGIIQLYSENMKLDEHKATIKQRLEAIPQIMNISATDYSPDKNATVTTEVEWPGKQLHKKPVFQWLFADANFAKTFRLKLIAGRWWEEGQNENHKVVLNEEAVKVMGLSEPIGSIIRMNPFLITNDGVAPMEEYEVIGVVNDFHSHSLRSRIHPTIIRTGLENIWYIRVVPGQEQEVMQRISSILTDIDIRLTDTRLTLLDEVYDRLDYSEQIGLKLFFILAIVCLSISLFGIYAIARSTTQKRRKEIAIRKIFGADIQNVVRMFVCEYSLLVVFAAAVALPIAHYVMYRWLHGYAYHTNIPWWLPVMVFTGSITLVLFTVLGQVLKAAGSNPAKVIKSE</sequence>
<evidence type="ECO:0000259" key="7">
    <source>
        <dbReference type="Pfam" id="PF02687"/>
    </source>
</evidence>
<feature type="domain" description="ABC3 transporter permease C-terminal" evidence="7">
    <location>
        <begin position="682"/>
        <end position="795"/>
    </location>
</feature>
<dbReference type="Pfam" id="PF02687">
    <property type="entry name" value="FtsX"/>
    <property type="match status" value="2"/>
</dbReference>
<evidence type="ECO:0000259" key="8">
    <source>
        <dbReference type="Pfam" id="PF12704"/>
    </source>
</evidence>
<keyword evidence="4 6" id="KW-1133">Transmembrane helix</keyword>
<dbReference type="AlphaFoldDB" id="G8UP19"/>
<evidence type="ECO:0000313" key="10">
    <source>
        <dbReference type="Proteomes" id="UP000005436"/>
    </source>
</evidence>
<dbReference type="PANTHER" id="PTHR30572:SF18">
    <property type="entry name" value="ABC-TYPE MACROLIDE FAMILY EXPORT SYSTEM PERMEASE COMPONENT 2"/>
    <property type="match status" value="1"/>
</dbReference>
<protein>
    <submittedName>
        <fullName evidence="9">Efflux ABC transporter, permease protein</fullName>
    </submittedName>
</protein>
<evidence type="ECO:0000256" key="4">
    <source>
        <dbReference type="ARBA" id="ARBA00022989"/>
    </source>
</evidence>
<reference evidence="10" key="1">
    <citation type="submission" date="2011-12" db="EMBL/GenBank/DDBJ databases">
        <title>Complete sequence of Tannerella forsythia ATCC 43037.</title>
        <authorList>
            <person name="Dewhirst F."/>
            <person name="Tanner A."/>
            <person name="Izard J."/>
            <person name="Brinkac L."/>
            <person name="Durkin A.S."/>
            <person name="Hostetler J."/>
            <person name="Shetty J."/>
            <person name="Torralba M."/>
            <person name="Gill S."/>
            <person name="Nelson K."/>
        </authorList>
    </citation>
    <scope>NUCLEOTIDE SEQUENCE [LARGE SCALE GENOMIC DNA]</scope>
    <source>
        <strain evidence="10">ATCC 43037 / JCM 10827 / CCUG 33226 / KCTC 5666 / FDC 338</strain>
    </source>
</reference>
<organism evidence="9 10">
    <name type="scientific">Tannerella forsythia (strain ATCC 43037 / JCM 10827 / CCUG 21028 A / KCTC 5666 / FDC 338)</name>
    <name type="common">Bacteroides forsythus</name>
    <dbReference type="NCBI Taxonomy" id="203275"/>
    <lineage>
        <taxon>Bacteria</taxon>
        <taxon>Pseudomonadati</taxon>
        <taxon>Bacteroidota</taxon>
        <taxon>Bacteroidia</taxon>
        <taxon>Bacteroidales</taxon>
        <taxon>Tannerellaceae</taxon>
        <taxon>Tannerella</taxon>
    </lineage>
</organism>
<keyword evidence="3 6" id="KW-0812">Transmembrane</keyword>
<keyword evidence="2" id="KW-1003">Cell membrane</keyword>
<feature type="transmembrane region" description="Helical" evidence="6">
    <location>
        <begin position="679"/>
        <end position="699"/>
    </location>
</feature>
<feature type="domain" description="MacB-like periplasmic core" evidence="8">
    <location>
        <begin position="34"/>
        <end position="254"/>
    </location>
</feature>
<dbReference type="PATRIC" id="fig|203275.8.peg.770"/>
<evidence type="ECO:0000256" key="5">
    <source>
        <dbReference type="ARBA" id="ARBA00023136"/>
    </source>
</evidence>
<proteinExistence type="predicted"/>
<dbReference type="eggNOG" id="COG0577">
    <property type="taxonomic scope" value="Bacteria"/>
</dbReference>
<dbReference type="InterPro" id="IPR003838">
    <property type="entry name" value="ABC3_permease_C"/>
</dbReference>
<feature type="transmembrane region" description="Helical" evidence="6">
    <location>
        <begin position="336"/>
        <end position="360"/>
    </location>
</feature>
<dbReference type="PANTHER" id="PTHR30572">
    <property type="entry name" value="MEMBRANE COMPONENT OF TRANSPORTER-RELATED"/>
    <property type="match status" value="1"/>
</dbReference>
<accession>G8UP19</accession>
<dbReference type="Pfam" id="PF12704">
    <property type="entry name" value="MacB_PCD"/>
    <property type="match status" value="2"/>
</dbReference>
<dbReference type="GO" id="GO:0022857">
    <property type="term" value="F:transmembrane transporter activity"/>
    <property type="evidence" value="ECO:0007669"/>
    <property type="project" value="TreeGrafter"/>
</dbReference>
<feature type="domain" description="MacB-like periplasmic core" evidence="8">
    <location>
        <begin position="433"/>
        <end position="642"/>
    </location>
</feature>
<feature type="domain" description="ABC3 transporter permease C-terminal" evidence="7">
    <location>
        <begin position="295"/>
        <end position="405"/>
    </location>
</feature>
<keyword evidence="10" id="KW-1185">Reference proteome</keyword>
<feature type="transmembrane region" description="Helical" evidence="6">
    <location>
        <begin position="32"/>
        <end position="53"/>
    </location>
</feature>
<evidence type="ECO:0000256" key="6">
    <source>
        <dbReference type="SAM" id="Phobius"/>
    </source>
</evidence>
<feature type="transmembrane region" description="Helical" evidence="6">
    <location>
        <begin position="731"/>
        <end position="751"/>
    </location>
</feature>
<gene>
    <name evidence="9" type="ordered locus">BFO_0866</name>
</gene>